<evidence type="ECO:0000256" key="1">
    <source>
        <dbReference type="ARBA" id="ARBA00004155"/>
    </source>
</evidence>
<evidence type="ECO:0000313" key="28">
    <source>
        <dbReference type="Proteomes" id="UP000320781"/>
    </source>
</evidence>
<dbReference type="InterPro" id="IPR011701">
    <property type="entry name" value="MFS"/>
</dbReference>
<comment type="catalytic activity">
    <reaction evidence="8">
        <text>L-lysyl-L-alanine(out) = L-lysyl-L-alanine(in)</text>
        <dbReference type="Rhea" id="RHEA:79399"/>
        <dbReference type="ChEBI" id="CHEBI:229954"/>
    </reaction>
</comment>
<dbReference type="GO" id="GO:0022857">
    <property type="term" value="F:transmembrane transporter activity"/>
    <property type="evidence" value="ECO:0007669"/>
    <property type="project" value="InterPro"/>
</dbReference>
<evidence type="ECO:0000256" key="3">
    <source>
        <dbReference type="ARBA" id="ARBA00022448"/>
    </source>
</evidence>
<reference evidence="27 28" key="1">
    <citation type="submission" date="2019-03" db="EMBL/GenBank/DDBJ databases">
        <title>Metabolic potential of uncultured bacteria and archaea associated with petroleum seepage in deep-sea sediments.</title>
        <authorList>
            <person name="Dong X."/>
            <person name="Hubert C."/>
        </authorList>
    </citation>
    <scope>NUCLEOTIDE SEQUENCE [LARGE SCALE GENOMIC DNA]</scope>
    <source>
        <strain evidence="27">E44_bin92</strain>
    </source>
</reference>
<accession>A0A523QGJ1</accession>
<comment type="catalytic activity">
    <reaction evidence="18">
        <text>L-histidyl-L-alpha-amino acid(out) = L-histidyl-L-alpha-amino acid(in)</text>
        <dbReference type="Rhea" id="RHEA:79379"/>
        <dbReference type="ChEBI" id="CHEBI:229964"/>
    </reaction>
</comment>
<dbReference type="InterPro" id="IPR020846">
    <property type="entry name" value="MFS_dom"/>
</dbReference>
<evidence type="ECO:0000256" key="6">
    <source>
        <dbReference type="ARBA" id="ARBA00023136"/>
    </source>
</evidence>
<evidence type="ECO:0000256" key="21">
    <source>
        <dbReference type="ARBA" id="ARBA00044985"/>
    </source>
</evidence>
<feature type="transmembrane region" description="Helical" evidence="25">
    <location>
        <begin position="108"/>
        <end position="128"/>
    </location>
</feature>
<evidence type="ECO:0000256" key="22">
    <source>
        <dbReference type="ARBA" id="ARBA00045018"/>
    </source>
</evidence>
<feature type="transmembrane region" description="Helical" evidence="25">
    <location>
        <begin position="271"/>
        <end position="293"/>
    </location>
</feature>
<keyword evidence="5 25" id="KW-1133">Transmembrane helix</keyword>
<comment type="function">
    <text evidence="23">Lysosomal dipeptide uniporter that selectively exports lysine, arginine or histidine-containing dipeptides with a net positive charge from the lysosome lumen into the cytosol. Could play a role in a specific type of protein O-glycosylation indirectly regulating macrophages migration and tissue invasion. Also essential for liver homeostasis.</text>
</comment>
<evidence type="ECO:0000256" key="15">
    <source>
        <dbReference type="ARBA" id="ARBA00044899"/>
    </source>
</evidence>
<dbReference type="AlphaFoldDB" id="A0A523QGJ1"/>
<dbReference type="GO" id="GO:0005765">
    <property type="term" value="C:lysosomal membrane"/>
    <property type="evidence" value="ECO:0007669"/>
    <property type="project" value="UniProtKB-SubCell"/>
</dbReference>
<evidence type="ECO:0000256" key="12">
    <source>
        <dbReference type="ARBA" id="ARBA00044891"/>
    </source>
</evidence>
<dbReference type="Proteomes" id="UP000320781">
    <property type="component" value="Unassembled WGS sequence"/>
</dbReference>
<feature type="transmembrane region" description="Helical" evidence="25">
    <location>
        <begin position="140"/>
        <end position="165"/>
    </location>
</feature>
<comment type="catalytic activity">
    <reaction evidence="10">
        <text>L-alpha-aminoacyl-L-arginine(out) = L-alpha-aminoacyl-L-arginine(in)</text>
        <dbReference type="Rhea" id="RHEA:79367"/>
        <dbReference type="ChEBI" id="CHEBI:229968"/>
    </reaction>
</comment>
<dbReference type="SUPFAM" id="SSF103473">
    <property type="entry name" value="MFS general substrate transporter"/>
    <property type="match status" value="1"/>
</dbReference>
<keyword evidence="4 25" id="KW-0812">Transmembrane</keyword>
<comment type="catalytic activity">
    <reaction evidence="9">
        <text>L-histidyl-glycine(out) = L-histidyl-glycine(in)</text>
        <dbReference type="Rhea" id="RHEA:79395"/>
        <dbReference type="ChEBI" id="CHEBI:229957"/>
    </reaction>
</comment>
<proteinExistence type="inferred from homology"/>
<evidence type="ECO:0000256" key="13">
    <source>
        <dbReference type="ARBA" id="ARBA00044893"/>
    </source>
</evidence>
<evidence type="ECO:0000256" key="2">
    <source>
        <dbReference type="ARBA" id="ARBA00008335"/>
    </source>
</evidence>
<feature type="transmembrane region" description="Helical" evidence="25">
    <location>
        <begin position="85"/>
        <end position="102"/>
    </location>
</feature>
<evidence type="ECO:0000256" key="25">
    <source>
        <dbReference type="SAM" id="Phobius"/>
    </source>
</evidence>
<feature type="transmembrane region" description="Helical" evidence="25">
    <location>
        <begin position="44"/>
        <end position="64"/>
    </location>
</feature>
<evidence type="ECO:0000256" key="5">
    <source>
        <dbReference type="ARBA" id="ARBA00022989"/>
    </source>
</evidence>
<dbReference type="InterPro" id="IPR052187">
    <property type="entry name" value="MFSD1"/>
</dbReference>
<keyword evidence="7" id="KW-0458">Lysosome</keyword>
<comment type="similarity">
    <text evidence="2">Belongs to the major facilitator superfamily.</text>
</comment>
<comment type="catalytic activity">
    <reaction evidence="19">
        <text>L-alanyl-L-lysine(out) = L-alanyl-L-lysine(in)</text>
        <dbReference type="Rhea" id="RHEA:79415"/>
        <dbReference type="ChEBI" id="CHEBI:192470"/>
    </reaction>
</comment>
<dbReference type="Gene3D" id="1.20.1250.20">
    <property type="entry name" value="MFS general substrate transporter like domains"/>
    <property type="match status" value="2"/>
</dbReference>
<organism evidence="27 28">
    <name type="scientific">Aerophobetes bacterium</name>
    <dbReference type="NCBI Taxonomy" id="2030807"/>
    <lineage>
        <taxon>Bacteria</taxon>
        <taxon>Candidatus Aerophobota</taxon>
    </lineage>
</organism>
<sequence>MHSRGSSKQRTVLSHRWMIFLILAMGYAIVYFHRVAPAVVAPELVSSFGIKGVALGVLASAYFYPYAVMQLPSGLMSDSLGPRKTVTVFALVAGVGAVIFGISPTFSVATMGRIMVGFGVSVLFVATLKILANWFEVEKFAIVAGMLVAIGGLGWLCAATPLALLTLRLGWRAAFITIGVVSLALALFTYLVVRDSPYQAGVFVIPNSEDSTSSLSGNEKLPLFEGLKMVLSERYFWPLAVWFFCTGGILFGFGGLWAGPYLLQVYGLSKAYAGNILMMIAVGMIVGGPSLSYLSEKVFRGRKPILLISSSIVTAIWLLFVFLVDGLSPAFLYGLFFLLGIFASGIVAVGFTTAKELFPAQIAGTSTGMVNLFPFAGAALFQPLIGLVLDCSGGLGNIYSPEAYRISFVVFLLAAVLALISVFFMKETLL</sequence>
<feature type="domain" description="Major facilitator superfamily (MFS) profile" evidence="26">
    <location>
        <begin position="19"/>
        <end position="430"/>
    </location>
</feature>
<comment type="catalytic activity">
    <reaction evidence="17">
        <text>L-arginyl-glycine(out) = L-arginyl-glycine(in)</text>
        <dbReference type="Rhea" id="RHEA:79391"/>
        <dbReference type="ChEBI" id="CHEBI:229955"/>
    </reaction>
</comment>
<evidence type="ECO:0000256" key="17">
    <source>
        <dbReference type="ARBA" id="ARBA00044903"/>
    </source>
</evidence>
<dbReference type="InterPro" id="IPR000849">
    <property type="entry name" value="Sugar_P_transporter"/>
</dbReference>
<comment type="caution">
    <text evidence="27">The sequence shown here is derived from an EMBL/GenBank/DDBJ whole genome shotgun (WGS) entry which is preliminary data.</text>
</comment>
<dbReference type="PIRSF" id="PIRSF002808">
    <property type="entry name" value="Hexose_phosphate_transp"/>
    <property type="match status" value="1"/>
</dbReference>
<evidence type="ECO:0000256" key="16">
    <source>
        <dbReference type="ARBA" id="ARBA00044900"/>
    </source>
</evidence>
<evidence type="ECO:0000256" key="9">
    <source>
        <dbReference type="ARBA" id="ARBA00044878"/>
    </source>
</evidence>
<comment type="catalytic activity">
    <reaction evidence="16">
        <text>L-lysyl-L-lysine(out) = L-lysyl-L-lysine(in)</text>
        <dbReference type="Rhea" id="RHEA:79403"/>
        <dbReference type="ChEBI" id="CHEBI:229956"/>
    </reaction>
</comment>
<evidence type="ECO:0000256" key="10">
    <source>
        <dbReference type="ARBA" id="ARBA00044881"/>
    </source>
</evidence>
<protein>
    <recommendedName>
        <fullName evidence="21">Lysosomal dipeptide transporter MFSD1</fullName>
    </recommendedName>
    <alternativeName>
        <fullName evidence="22">Major facilitator superfamily domain-containing protein 1</fullName>
    </alternativeName>
</protein>
<evidence type="ECO:0000256" key="4">
    <source>
        <dbReference type="ARBA" id="ARBA00022692"/>
    </source>
</evidence>
<evidence type="ECO:0000256" key="20">
    <source>
        <dbReference type="ARBA" id="ARBA00044924"/>
    </source>
</evidence>
<feature type="transmembrane region" description="Helical" evidence="25">
    <location>
        <begin position="330"/>
        <end position="351"/>
    </location>
</feature>
<dbReference type="PANTHER" id="PTHR23512:SF3">
    <property type="entry name" value="MAJOR FACILITATOR SUPERFAMILY DOMAIN-CONTAINING PROTEIN 1"/>
    <property type="match status" value="1"/>
</dbReference>
<comment type="catalytic activity">
    <reaction evidence="13">
        <text>L-alpha-aminoacyl-L-lysine(out) = L-alpha-aminoacyl-L-lysine(in)</text>
        <dbReference type="Rhea" id="RHEA:79383"/>
        <dbReference type="ChEBI" id="CHEBI:229966"/>
    </reaction>
</comment>
<comment type="catalytic activity">
    <reaction evidence="11">
        <text>L-alpha-aminoacyl-L-histidine(out) = L-alpha-aminoacyl-L-histidine(in)</text>
        <dbReference type="Rhea" id="RHEA:79375"/>
        <dbReference type="ChEBI" id="CHEBI:229967"/>
    </reaction>
</comment>
<dbReference type="PANTHER" id="PTHR23512">
    <property type="entry name" value="MAJOR FACILITATOR SUPERFAMILY DOMAIN-CONTAINING PROTEIN 1"/>
    <property type="match status" value="1"/>
</dbReference>
<evidence type="ECO:0000256" key="8">
    <source>
        <dbReference type="ARBA" id="ARBA00044876"/>
    </source>
</evidence>
<evidence type="ECO:0000256" key="24">
    <source>
        <dbReference type="ARBA" id="ARBA00046376"/>
    </source>
</evidence>
<dbReference type="Pfam" id="PF07690">
    <property type="entry name" value="MFS_1"/>
    <property type="match status" value="1"/>
</dbReference>
<comment type="catalytic activity">
    <reaction evidence="14">
        <text>L-aspartyl-L-lysine(out) = L-aspartyl-L-lysine(in)</text>
        <dbReference type="Rhea" id="RHEA:79411"/>
        <dbReference type="ChEBI" id="CHEBI:229953"/>
    </reaction>
</comment>
<comment type="catalytic activity">
    <reaction evidence="12">
        <text>L-lysyl-L-alpha-amino acid(out) = L-lysyl-L-alpha-amino acid(in)</text>
        <dbReference type="Rhea" id="RHEA:79387"/>
        <dbReference type="ChEBI" id="CHEBI:229965"/>
    </reaction>
</comment>
<evidence type="ECO:0000256" key="14">
    <source>
        <dbReference type="ARBA" id="ARBA00044898"/>
    </source>
</evidence>
<evidence type="ECO:0000256" key="7">
    <source>
        <dbReference type="ARBA" id="ARBA00023228"/>
    </source>
</evidence>
<dbReference type="EMBL" id="SOKU01000312">
    <property type="protein sequence ID" value="TES84566.1"/>
    <property type="molecule type" value="Genomic_DNA"/>
</dbReference>
<evidence type="ECO:0000256" key="18">
    <source>
        <dbReference type="ARBA" id="ARBA00044912"/>
    </source>
</evidence>
<feature type="transmembrane region" description="Helical" evidence="25">
    <location>
        <begin position="404"/>
        <end position="425"/>
    </location>
</feature>
<feature type="transmembrane region" description="Helical" evidence="25">
    <location>
        <begin position="12"/>
        <end position="32"/>
    </location>
</feature>
<dbReference type="InterPro" id="IPR036259">
    <property type="entry name" value="MFS_trans_sf"/>
</dbReference>
<comment type="catalytic activity">
    <reaction evidence="15">
        <text>L-arginyl-L-alpha-amino acid(out) = L-arginyl-L-alpha-amino acid(in)</text>
        <dbReference type="Rhea" id="RHEA:79371"/>
        <dbReference type="ChEBI" id="CHEBI:84315"/>
    </reaction>
</comment>
<evidence type="ECO:0000313" key="27">
    <source>
        <dbReference type="EMBL" id="TES84566.1"/>
    </source>
</evidence>
<evidence type="ECO:0000256" key="19">
    <source>
        <dbReference type="ARBA" id="ARBA00044919"/>
    </source>
</evidence>
<evidence type="ECO:0000256" key="11">
    <source>
        <dbReference type="ARBA" id="ARBA00044884"/>
    </source>
</evidence>
<name>A0A523QGJ1_UNCAE</name>
<evidence type="ECO:0000259" key="26">
    <source>
        <dbReference type="PROSITE" id="PS50850"/>
    </source>
</evidence>
<feature type="transmembrane region" description="Helical" evidence="25">
    <location>
        <begin position="235"/>
        <end position="259"/>
    </location>
</feature>
<keyword evidence="3" id="KW-0813">Transport</keyword>
<feature type="transmembrane region" description="Helical" evidence="25">
    <location>
        <begin position="171"/>
        <end position="193"/>
    </location>
</feature>
<comment type="subunit">
    <text evidence="24">Homodimer. Interacts with lysosomal protein GLMP (via lumenal domain); the interaction starts while both proteins are still in the endoplasmic reticulum and is required for stabilization of MFSD1 in lysosomes but has no direct effect on its targeting to lysosomes or transporter activity.</text>
</comment>
<dbReference type="PROSITE" id="PS50850">
    <property type="entry name" value="MFS"/>
    <property type="match status" value="1"/>
</dbReference>
<comment type="catalytic activity">
    <reaction evidence="20">
        <text>L-lysyl-glycine(out) = L-lysyl-glycine(in)</text>
        <dbReference type="Rhea" id="RHEA:79407"/>
        <dbReference type="ChEBI" id="CHEBI:191202"/>
    </reaction>
</comment>
<keyword evidence="6 25" id="KW-0472">Membrane</keyword>
<gene>
    <name evidence="27" type="ORF">E3J95_06415</name>
</gene>
<feature type="transmembrane region" description="Helical" evidence="25">
    <location>
        <begin position="372"/>
        <end position="389"/>
    </location>
</feature>
<comment type="subcellular location">
    <subcellularLocation>
        <location evidence="1">Lysosome membrane</location>
        <topology evidence="1">Multi-pass membrane protein</topology>
    </subcellularLocation>
</comment>
<feature type="transmembrane region" description="Helical" evidence="25">
    <location>
        <begin position="305"/>
        <end position="324"/>
    </location>
</feature>
<evidence type="ECO:0000256" key="23">
    <source>
        <dbReference type="ARBA" id="ARBA00045709"/>
    </source>
</evidence>